<feature type="transmembrane region" description="Helical" evidence="1">
    <location>
        <begin position="83"/>
        <end position="103"/>
    </location>
</feature>
<keyword evidence="1" id="KW-1133">Transmembrane helix</keyword>
<dbReference type="RefSeq" id="WP_184508481.1">
    <property type="nucleotide sequence ID" value="NZ_JACHVT010000002.1"/>
</dbReference>
<dbReference type="PANTHER" id="PTHR41282">
    <property type="entry name" value="CONSERVED TRANSMEMBRANE PROTEIN-RELATED"/>
    <property type="match status" value="1"/>
</dbReference>
<accession>A0A839PUF7</accession>
<name>A0A839PUF7_9MICO</name>
<dbReference type="Pfam" id="PF12811">
    <property type="entry name" value="BaxI_1"/>
    <property type="match status" value="1"/>
</dbReference>
<comment type="caution">
    <text evidence="2">The sequence shown here is derived from an EMBL/GenBank/DDBJ whole genome shotgun (WGS) entry which is preliminary data.</text>
</comment>
<dbReference type="InterPro" id="IPR010539">
    <property type="entry name" value="BaxI_1-like"/>
</dbReference>
<protein>
    <submittedName>
        <fullName evidence="2">Putative YccA/Bax inhibitor family protein</fullName>
    </submittedName>
</protein>
<evidence type="ECO:0000313" key="3">
    <source>
        <dbReference type="Proteomes" id="UP000590811"/>
    </source>
</evidence>
<feature type="transmembrane region" description="Helical" evidence="1">
    <location>
        <begin position="201"/>
        <end position="222"/>
    </location>
</feature>
<proteinExistence type="predicted"/>
<sequence>MAGTNPVFDRLNKQIEKERYAGFGQPQQGRQGQGAQQGMQQGMQQASTGYAAQDAMSAQQLNEMYARDTAGSVDTGRVTLDDVIVKSLVLFVVTVGVAAASWVLTSGSPGLTLPLWLGGMFGTLALGFAIAFMKKVSVPLIMVYAVLQGAFVGAFSQYINSIPRYEGVVMTAVLATACTFVAMYAGYATGFVKVTSKTRRMFFFAIVGYGIFSLLQVVLLMTGVLDGWGFGGSSGFGVILSVVGVALAAYSLAIDFDSIDNAVRVGAPSKYSWLLAHGLIVTLVWLYIEFVRLFARLRD</sequence>
<feature type="transmembrane region" description="Helical" evidence="1">
    <location>
        <begin position="228"/>
        <end position="250"/>
    </location>
</feature>
<organism evidence="2 3">
    <name type="scientific">Terracoccus luteus</name>
    <dbReference type="NCBI Taxonomy" id="53356"/>
    <lineage>
        <taxon>Bacteria</taxon>
        <taxon>Bacillati</taxon>
        <taxon>Actinomycetota</taxon>
        <taxon>Actinomycetes</taxon>
        <taxon>Micrococcales</taxon>
        <taxon>Intrasporangiaceae</taxon>
        <taxon>Terracoccus</taxon>
    </lineage>
</organism>
<gene>
    <name evidence="2" type="ORF">FHW14_000824</name>
</gene>
<evidence type="ECO:0000313" key="2">
    <source>
        <dbReference type="EMBL" id="MBB2985675.1"/>
    </source>
</evidence>
<keyword evidence="1" id="KW-0472">Membrane</keyword>
<feature type="transmembrane region" description="Helical" evidence="1">
    <location>
        <begin position="140"/>
        <end position="159"/>
    </location>
</feature>
<dbReference type="PANTHER" id="PTHR41282:SF1">
    <property type="entry name" value="CONSERVED TRANSMEMBRANE PROTEIN-RELATED"/>
    <property type="match status" value="1"/>
</dbReference>
<dbReference type="EMBL" id="JACHVT010000002">
    <property type="protein sequence ID" value="MBB2985675.1"/>
    <property type="molecule type" value="Genomic_DNA"/>
</dbReference>
<feature type="transmembrane region" description="Helical" evidence="1">
    <location>
        <begin position="165"/>
        <end position="189"/>
    </location>
</feature>
<dbReference type="AlphaFoldDB" id="A0A839PUF7"/>
<reference evidence="2 3" key="1">
    <citation type="submission" date="2020-08" db="EMBL/GenBank/DDBJ databases">
        <title>Genomic Encyclopedia of Type Strains, Phase IV (KMG-V): Genome sequencing to study the core and pangenomes of soil and plant-associated prokaryotes.</title>
        <authorList>
            <person name="Whitman W."/>
        </authorList>
    </citation>
    <scope>NUCLEOTIDE SEQUENCE [LARGE SCALE GENOMIC DNA]</scope>
    <source>
        <strain evidence="2 3">B3ACCR2</strain>
    </source>
</reference>
<feature type="transmembrane region" description="Helical" evidence="1">
    <location>
        <begin position="115"/>
        <end position="133"/>
    </location>
</feature>
<dbReference type="Proteomes" id="UP000590811">
    <property type="component" value="Unassembled WGS sequence"/>
</dbReference>
<evidence type="ECO:0000256" key="1">
    <source>
        <dbReference type="SAM" id="Phobius"/>
    </source>
</evidence>
<feature type="transmembrane region" description="Helical" evidence="1">
    <location>
        <begin position="271"/>
        <end position="288"/>
    </location>
</feature>
<keyword evidence="1" id="KW-0812">Transmembrane</keyword>